<comment type="caution">
    <text evidence="5">The sequence shown here is derived from an EMBL/GenBank/DDBJ whole genome shotgun (WGS) entry which is preliminary data.</text>
</comment>
<dbReference type="GO" id="GO:0016874">
    <property type="term" value="F:ligase activity"/>
    <property type="evidence" value="ECO:0007669"/>
    <property type="project" value="UniProtKB-KW"/>
</dbReference>
<dbReference type="InterPro" id="IPR042099">
    <property type="entry name" value="ANL_N_sf"/>
</dbReference>
<dbReference type="InterPro" id="IPR009081">
    <property type="entry name" value="PP-bd_ACP"/>
</dbReference>
<reference evidence="5" key="1">
    <citation type="submission" date="2020-10" db="EMBL/GenBank/DDBJ databases">
        <title>High-Quality Genome Resource of Clonostachys rosea strain S41 by Oxford Nanopore Long-Read Sequencing.</title>
        <authorList>
            <person name="Wang H."/>
        </authorList>
    </citation>
    <scope>NUCLEOTIDE SEQUENCE</scope>
    <source>
        <strain evidence="5">S41</strain>
    </source>
</reference>
<dbReference type="SUPFAM" id="SSF56801">
    <property type="entry name" value="Acetyl-CoA synthetase-like"/>
    <property type="match status" value="1"/>
</dbReference>
<dbReference type="GO" id="GO:0044550">
    <property type="term" value="P:secondary metabolite biosynthetic process"/>
    <property type="evidence" value="ECO:0007669"/>
    <property type="project" value="TreeGrafter"/>
</dbReference>
<dbReference type="GO" id="GO:0043041">
    <property type="term" value="P:amino acid activation for nonribosomal peptide biosynthetic process"/>
    <property type="evidence" value="ECO:0007669"/>
    <property type="project" value="TreeGrafter"/>
</dbReference>
<dbReference type="SUPFAM" id="SSF47336">
    <property type="entry name" value="ACP-like"/>
    <property type="match status" value="1"/>
</dbReference>
<dbReference type="Gene3D" id="3.30.300.30">
    <property type="match status" value="1"/>
</dbReference>
<evidence type="ECO:0000313" key="5">
    <source>
        <dbReference type="EMBL" id="KAF9748594.1"/>
    </source>
</evidence>
<evidence type="ECO:0000256" key="3">
    <source>
        <dbReference type="ARBA" id="ARBA00022598"/>
    </source>
</evidence>
<keyword evidence="2" id="KW-0597">Phosphoprotein</keyword>
<dbReference type="AlphaFoldDB" id="A0A8H7N492"/>
<feature type="domain" description="Carrier" evidence="4">
    <location>
        <begin position="310"/>
        <end position="386"/>
    </location>
</feature>
<dbReference type="GO" id="GO:0031177">
    <property type="term" value="F:phosphopantetheine binding"/>
    <property type="evidence" value="ECO:0007669"/>
    <property type="project" value="TreeGrafter"/>
</dbReference>
<evidence type="ECO:0000259" key="4">
    <source>
        <dbReference type="PROSITE" id="PS50075"/>
    </source>
</evidence>
<gene>
    <name evidence="5" type="ORF">IM811_016389</name>
</gene>
<accession>A0A8H7N492</accession>
<name>A0A8H7N492_BIOOC</name>
<proteinExistence type="predicted"/>
<protein>
    <recommendedName>
        <fullName evidence="4">Carrier domain-containing protein</fullName>
    </recommendedName>
</protein>
<sequence length="436" mass="47716">MLSDLSYSITAFKASLINVTPTVLRTISPIPPSLETVLLSGEMPYPENITWWAGRVRLLNTYGPTECTFKCAFSVLTPSVESRPDIGTGVAFSTWIVDPDNSEKLAPIGSVGELFLEGPLVGQGYIGDLEKTNEAFVTDPAWLLAGSTHHAGRHGRLYKTGDLVRYNADGNILFVGRKDASQLKIRGQRVEIGDVEHHVRACLPRSVHIIVDVITPHGGASEDRSLSVFVELEGQNIRNIKQAMDGLAEQLKEVIPAFMIPRIYFPVAKIPVTATGKSDRRLLREMASALTWDEIIAAQATIFSSAQYTAPSDTIEQHLVQIWATTLKLDPTRISTMDSFLRLGGDSITAIFVVAAARERNLAMGVADLFKTPILRDLAQVVTLADFSGIEIVEPFALLNNKSSEALLCEHVAKICHLDATSVEDIFPCTPFNKEC</sequence>
<evidence type="ECO:0000313" key="6">
    <source>
        <dbReference type="Proteomes" id="UP000616885"/>
    </source>
</evidence>
<dbReference type="InterPro" id="IPR045851">
    <property type="entry name" value="AMP-bd_C_sf"/>
</dbReference>
<evidence type="ECO:0000256" key="1">
    <source>
        <dbReference type="ARBA" id="ARBA00022450"/>
    </source>
</evidence>
<dbReference type="Gene3D" id="1.10.1200.10">
    <property type="entry name" value="ACP-like"/>
    <property type="match status" value="1"/>
</dbReference>
<dbReference type="GO" id="GO:0005737">
    <property type="term" value="C:cytoplasm"/>
    <property type="evidence" value="ECO:0007669"/>
    <property type="project" value="TreeGrafter"/>
</dbReference>
<dbReference type="Gene3D" id="3.40.50.12780">
    <property type="entry name" value="N-terminal domain of ligase-like"/>
    <property type="match status" value="1"/>
</dbReference>
<keyword evidence="1" id="KW-0596">Phosphopantetheine</keyword>
<keyword evidence="3" id="KW-0436">Ligase</keyword>
<dbReference type="EMBL" id="JADCTT010000008">
    <property type="protein sequence ID" value="KAF9748594.1"/>
    <property type="molecule type" value="Genomic_DNA"/>
</dbReference>
<dbReference type="PROSITE" id="PS50075">
    <property type="entry name" value="CARRIER"/>
    <property type="match status" value="1"/>
</dbReference>
<dbReference type="Pfam" id="PF00550">
    <property type="entry name" value="PP-binding"/>
    <property type="match status" value="1"/>
</dbReference>
<dbReference type="PANTHER" id="PTHR45527:SF1">
    <property type="entry name" value="FATTY ACID SYNTHASE"/>
    <property type="match status" value="1"/>
</dbReference>
<dbReference type="Pfam" id="PF00501">
    <property type="entry name" value="AMP-binding"/>
    <property type="match status" value="1"/>
</dbReference>
<organism evidence="5 6">
    <name type="scientific">Bionectria ochroleuca</name>
    <name type="common">Gliocladium roseum</name>
    <dbReference type="NCBI Taxonomy" id="29856"/>
    <lineage>
        <taxon>Eukaryota</taxon>
        <taxon>Fungi</taxon>
        <taxon>Dikarya</taxon>
        <taxon>Ascomycota</taxon>
        <taxon>Pezizomycotina</taxon>
        <taxon>Sordariomycetes</taxon>
        <taxon>Hypocreomycetidae</taxon>
        <taxon>Hypocreales</taxon>
        <taxon>Bionectriaceae</taxon>
        <taxon>Clonostachys</taxon>
    </lineage>
</organism>
<evidence type="ECO:0000256" key="2">
    <source>
        <dbReference type="ARBA" id="ARBA00022553"/>
    </source>
</evidence>
<dbReference type="InterPro" id="IPR036736">
    <property type="entry name" value="ACP-like_sf"/>
</dbReference>
<dbReference type="Proteomes" id="UP000616885">
    <property type="component" value="Unassembled WGS sequence"/>
</dbReference>
<dbReference type="PANTHER" id="PTHR45527">
    <property type="entry name" value="NONRIBOSOMAL PEPTIDE SYNTHETASE"/>
    <property type="match status" value="1"/>
</dbReference>
<dbReference type="FunFam" id="1.10.1200.10:FF:000005">
    <property type="entry name" value="Nonribosomal peptide synthetase 1"/>
    <property type="match status" value="1"/>
</dbReference>
<dbReference type="InterPro" id="IPR000873">
    <property type="entry name" value="AMP-dep_synth/lig_dom"/>
</dbReference>